<accession>A0A6G1HTZ1</accession>
<reference evidence="3" key="1">
    <citation type="journal article" date="2020" name="Stud. Mycol.">
        <title>101 Dothideomycetes genomes: a test case for predicting lifestyles and emergence of pathogens.</title>
        <authorList>
            <person name="Haridas S."/>
            <person name="Albert R."/>
            <person name="Binder M."/>
            <person name="Bloem J."/>
            <person name="Labutti K."/>
            <person name="Salamov A."/>
            <person name="Andreopoulos B."/>
            <person name="Baker S."/>
            <person name="Barry K."/>
            <person name="Bills G."/>
            <person name="Bluhm B."/>
            <person name="Cannon C."/>
            <person name="Castanera R."/>
            <person name="Culley D."/>
            <person name="Daum C."/>
            <person name="Ezra D."/>
            <person name="Gonzalez J."/>
            <person name="Henrissat B."/>
            <person name="Kuo A."/>
            <person name="Liang C."/>
            <person name="Lipzen A."/>
            <person name="Lutzoni F."/>
            <person name="Magnuson J."/>
            <person name="Mondo S."/>
            <person name="Nolan M."/>
            <person name="Ohm R."/>
            <person name="Pangilinan J."/>
            <person name="Park H.-J."/>
            <person name="Ramirez L."/>
            <person name="Alfaro M."/>
            <person name="Sun H."/>
            <person name="Tritt A."/>
            <person name="Yoshinaga Y."/>
            <person name="Zwiers L.-H."/>
            <person name="Turgeon B."/>
            <person name="Goodwin S."/>
            <person name="Spatafora J."/>
            <person name="Crous P."/>
            <person name="Grigoriev I."/>
        </authorList>
    </citation>
    <scope>NUCLEOTIDE SEQUENCE</scope>
    <source>
        <strain evidence="3">CBS 262.69</strain>
    </source>
</reference>
<evidence type="ECO:0000256" key="1">
    <source>
        <dbReference type="SAM" id="MobiDB-lite"/>
    </source>
</evidence>
<feature type="transmembrane region" description="Helical" evidence="2">
    <location>
        <begin position="581"/>
        <end position="602"/>
    </location>
</feature>
<feature type="transmembrane region" description="Helical" evidence="2">
    <location>
        <begin position="393"/>
        <end position="413"/>
    </location>
</feature>
<organism evidence="3 4">
    <name type="scientific">Trichodelitschia bisporula</name>
    <dbReference type="NCBI Taxonomy" id="703511"/>
    <lineage>
        <taxon>Eukaryota</taxon>
        <taxon>Fungi</taxon>
        <taxon>Dikarya</taxon>
        <taxon>Ascomycota</taxon>
        <taxon>Pezizomycotina</taxon>
        <taxon>Dothideomycetes</taxon>
        <taxon>Dothideomycetes incertae sedis</taxon>
        <taxon>Phaeotrichales</taxon>
        <taxon>Phaeotrichaceae</taxon>
        <taxon>Trichodelitschia</taxon>
    </lineage>
</organism>
<dbReference type="EMBL" id="ML996697">
    <property type="protein sequence ID" value="KAF2399490.1"/>
    <property type="molecule type" value="Genomic_DNA"/>
</dbReference>
<dbReference type="OrthoDB" id="5392263at2759"/>
<protein>
    <submittedName>
        <fullName evidence="3">Uncharacterized protein</fullName>
    </submittedName>
</protein>
<name>A0A6G1HTZ1_9PEZI</name>
<proteinExistence type="predicted"/>
<sequence>MHHANFTECSAHFVNNKTALELYLYRGPVEGIPYNDSTTITYAGCVALCGTGWAGYPWKDIAGTLTTWLLPIVGILLQAPFESNAFLRTVQALARWIGSPISSLAYILWNIAMSGKCALMVDMATRYDEHIIDPDSDFASIRDSFYILTNMNQYTIKPLPSASAAAAESLLRIALFSRDLALAPPSPPLSTRRASLAHNMREYRRRGVVPVFISTLWFIVALGISIQAAFGQIGENATAHDLALGLLLAWLPLLILCGIVDRNPAAEGAVRRDLNALVDDVCEALADRPTVRVYLDTIYASAEERAAMANRVRAIADAAPELRGGFFQGFAGQARVRWHYGAAHPILSDIENCFVAERGRGWSADEALARTKLVLGSAERGLFWFNAREMGQVCAAVGVVVGSCAGAFVLSFFTPTVGLGCRSLGYLIFAVNAFGLLAVEFGVWWASAARREGEVRGARLGGWRSRFADKIEEELLSIVPQITAAIFILSPSHQRHIRQHREILARHVAKWRAYTLRQWMQRVFFTPGEIANTAWLCYITFAQTIGLYNTCYCQSSMYGIRGGGYIDFSQRSVTRTPWVKWYWSAGTALSCAILGVGMAYIVTEWCLQSHLSTLDVNAAARGLHRTRVFRAWTYPARYPLLLATAWSSWVLNLVLRQQRRGEHMAQKTLVWTKNVTYRGEEQGQLLSGGVRRESDGEGGGDWAVGDRPEDLGAGIELPTYPGPLPELRYSYEDGAVEEGYFDRVTSLGSIDARGAVGLLEARSRGSSFAESGAEDEEGGRGDGTEGPVVRRAYPAPASPGVIGGSSDGV</sequence>
<keyword evidence="2" id="KW-0472">Membrane</keyword>
<keyword evidence="2" id="KW-0812">Transmembrane</keyword>
<gene>
    <name evidence="3" type="ORF">EJ06DRAFT_54038</name>
</gene>
<evidence type="ECO:0000313" key="3">
    <source>
        <dbReference type="EMBL" id="KAF2399490.1"/>
    </source>
</evidence>
<evidence type="ECO:0000313" key="4">
    <source>
        <dbReference type="Proteomes" id="UP000799640"/>
    </source>
</evidence>
<evidence type="ECO:0000256" key="2">
    <source>
        <dbReference type="SAM" id="Phobius"/>
    </source>
</evidence>
<feature type="transmembrane region" description="Helical" evidence="2">
    <location>
        <begin position="636"/>
        <end position="655"/>
    </location>
</feature>
<feature type="region of interest" description="Disordered" evidence="1">
    <location>
        <begin position="686"/>
        <end position="715"/>
    </location>
</feature>
<feature type="transmembrane region" description="Helical" evidence="2">
    <location>
        <begin position="242"/>
        <end position="261"/>
    </location>
</feature>
<dbReference type="Proteomes" id="UP000799640">
    <property type="component" value="Unassembled WGS sequence"/>
</dbReference>
<feature type="transmembrane region" description="Helical" evidence="2">
    <location>
        <begin position="208"/>
        <end position="230"/>
    </location>
</feature>
<feature type="region of interest" description="Disordered" evidence="1">
    <location>
        <begin position="763"/>
        <end position="809"/>
    </location>
</feature>
<feature type="transmembrane region" description="Helical" evidence="2">
    <location>
        <begin position="425"/>
        <end position="446"/>
    </location>
</feature>
<keyword evidence="4" id="KW-1185">Reference proteome</keyword>
<dbReference type="AlphaFoldDB" id="A0A6G1HTZ1"/>
<keyword evidence="2" id="KW-1133">Transmembrane helix</keyword>